<proteinExistence type="predicted"/>
<organism evidence="1 2">
    <name type="scientific">Adineta steineri</name>
    <dbReference type="NCBI Taxonomy" id="433720"/>
    <lineage>
        <taxon>Eukaryota</taxon>
        <taxon>Metazoa</taxon>
        <taxon>Spiralia</taxon>
        <taxon>Gnathifera</taxon>
        <taxon>Rotifera</taxon>
        <taxon>Eurotatoria</taxon>
        <taxon>Bdelloidea</taxon>
        <taxon>Adinetida</taxon>
        <taxon>Adinetidae</taxon>
        <taxon>Adineta</taxon>
    </lineage>
</organism>
<feature type="non-terminal residue" evidence="1">
    <location>
        <position position="44"/>
    </location>
</feature>
<comment type="caution">
    <text evidence="1">The sequence shown here is derived from an EMBL/GenBank/DDBJ whole genome shotgun (WGS) entry which is preliminary data.</text>
</comment>
<reference evidence="1" key="1">
    <citation type="submission" date="2021-02" db="EMBL/GenBank/DDBJ databases">
        <authorList>
            <person name="Nowell W R."/>
        </authorList>
    </citation>
    <scope>NUCLEOTIDE SEQUENCE</scope>
</reference>
<sequence length="44" mass="5056">MPLAQNFKDDVSLLESEATLTKTTIKCMNREPPVLPQRFHMNIP</sequence>
<accession>A0A818VA78</accession>
<dbReference type="Proteomes" id="UP000663868">
    <property type="component" value="Unassembled WGS sequence"/>
</dbReference>
<evidence type="ECO:0000313" key="2">
    <source>
        <dbReference type="Proteomes" id="UP000663868"/>
    </source>
</evidence>
<dbReference type="AlphaFoldDB" id="A0A818VA78"/>
<protein>
    <submittedName>
        <fullName evidence="1">Uncharacterized protein</fullName>
    </submittedName>
</protein>
<gene>
    <name evidence="1" type="ORF">KXQ929_LOCUS11608</name>
</gene>
<dbReference type="EMBL" id="CAJOBB010000577">
    <property type="protein sequence ID" value="CAF3709191.1"/>
    <property type="molecule type" value="Genomic_DNA"/>
</dbReference>
<evidence type="ECO:0000313" key="1">
    <source>
        <dbReference type="EMBL" id="CAF3709191.1"/>
    </source>
</evidence>
<name>A0A818VA78_9BILA</name>